<dbReference type="AlphaFoldDB" id="L7VYI8"/>
<proteinExistence type="predicted"/>
<protein>
    <submittedName>
        <fullName evidence="1">Uncharacterized protein</fullName>
    </submittedName>
</protein>
<name>L7VYI8_9BACT</name>
<accession>L7VYI8</accession>
<evidence type="ECO:0000313" key="1">
    <source>
        <dbReference type="EMBL" id="AGC71220.1"/>
    </source>
</evidence>
<reference evidence="1" key="1">
    <citation type="submission" date="2012-09" db="EMBL/GenBank/DDBJ databases">
        <title>Metagenomic Characterization of a Microbial Community in Wastewater Detects High Levels of Antibiotic Resistance.</title>
        <authorList>
            <person name="Abrams M."/>
            <person name="Caldwell A."/>
            <person name="Vandaei E."/>
            <person name="Lee W."/>
            <person name="Perrott J."/>
            <person name="Khan S.Y."/>
            <person name="Ta J."/>
            <person name="Romero D."/>
            <person name="Nguyen V."/>
            <person name="Pourmand N."/>
            <person name="Ouverney C.C."/>
        </authorList>
    </citation>
    <scope>NUCLEOTIDE SEQUENCE</scope>
</reference>
<organism evidence="1">
    <name type="scientific">uncultured bacterium A1Q1_fos_75</name>
    <dbReference type="NCBI Taxonomy" id="1256589"/>
    <lineage>
        <taxon>Bacteria</taxon>
        <taxon>environmental samples</taxon>
    </lineage>
</organism>
<dbReference type="EMBL" id="JX649866">
    <property type="protein sequence ID" value="AGC71220.1"/>
    <property type="molecule type" value="Genomic_DNA"/>
</dbReference>
<sequence>MERNQAKVYFTPYAPAVRTPVPGAMTNAMSWREKKQIML</sequence>